<accession>A0A8H5FN30</accession>
<dbReference type="AlphaFoldDB" id="A0A8H5FN30"/>
<dbReference type="Proteomes" id="UP000541558">
    <property type="component" value="Unassembled WGS sequence"/>
</dbReference>
<proteinExistence type="predicted"/>
<dbReference type="InterPro" id="IPR027417">
    <property type="entry name" value="P-loop_NTPase"/>
</dbReference>
<comment type="caution">
    <text evidence="6">The sequence shown here is derived from an EMBL/GenBank/DDBJ whole genome shotgun (WGS) entry which is preliminary data.</text>
</comment>
<keyword evidence="1" id="KW-0547">Nucleotide-binding</keyword>
<evidence type="ECO:0000256" key="2">
    <source>
        <dbReference type="ARBA" id="ARBA00022801"/>
    </source>
</evidence>
<keyword evidence="7" id="KW-1185">Reference proteome</keyword>
<dbReference type="InterPro" id="IPR041679">
    <property type="entry name" value="DNA2/NAM7-like_C"/>
</dbReference>
<name>A0A8H5FN30_9AGAR</name>
<evidence type="ECO:0000256" key="1">
    <source>
        <dbReference type="ARBA" id="ARBA00022741"/>
    </source>
</evidence>
<evidence type="ECO:0000256" key="4">
    <source>
        <dbReference type="ARBA" id="ARBA00022840"/>
    </source>
</evidence>
<keyword evidence="4" id="KW-0067">ATP-binding</keyword>
<dbReference type="CDD" id="cd18808">
    <property type="entry name" value="SF1_C_Upf1"/>
    <property type="match status" value="1"/>
</dbReference>
<dbReference type="Pfam" id="PF13245">
    <property type="entry name" value="AAA_19"/>
    <property type="match status" value="1"/>
</dbReference>
<gene>
    <name evidence="6" type="ORF">D9611_001794</name>
</gene>
<evidence type="ECO:0000313" key="7">
    <source>
        <dbReference type="Proteomes" id="UP000541558"/>
    </source>
</evidence>
<dbReference type="InterPro" id="IPR047187">
    <property type="entry name" value="SF1_C_Upf1"/>
</dbReference>
<dbReference type="GO" id="GO:0043139">
    <property type="term" value="F:5'-3' DNA helicase activity"/>
    <property type="evidence" value="ECO:0007669"/>
    <property type="project" value="TreeGrafter"/>
</dbReference>
<sequence length="771" mass="85759">MPSSTLLLAGGLEVQVVDQSQLKRHHIQRILDSADDNCIGLAPVYGPNVALTSFTLASNSHALVIRFSRVKHSVAGKSSKPQKLLEDAVLLNDSYTKYAFLMDKLAFTLAHWYGVRVSSALSLLPPQPTDTFLPLHLESAVKGTSRTFPKGVLTELFSDHEGKGTCQDDTVCQAWLAQHVGGSHTTESTLIAYDSSSIDALHLEESSKLYCLALQLRHLKPDVVKNDINKDFKLGKGGLDLTSARFKTRITQPSPGQSLEIKVSQGGQQFNISARTKKVEGRGAKIAPSKVISSSASIIHVKTIGREAPTTAEGLRHRLFADLLKGGVTLLDKDRFVQTIFFPEYLSPWPSVTASRPRRVVLADRTILNDSQAQAVEAIISLEARRRVVLIHGPPGTGKTTVIAAGAHSIVKSDLTATVWLVAHSNVAVKNIAEKLVQSNFLDFKIVVSKEFHFDWHEHLYQKVEPNLIRTDSLPRDTLAAHRLLLGSRVILSTLSNLLNQTMSSITLVAPIRTLIVDEASQIDVGDYLPVINRFQHTLEKLVFIGDDKQLAPYGYEQIKELESIFEKRHLRVDAILLDTQYRMPLAIGKFISKHVYEGRLKTNHPLTSPKTCRFVHVKGTQEERKGHSWVNYREAAMVISLSRLMKQLGWSFRIITPYDPQRSFIENELKREKLPHDDKVFNVDSFQGNEADYIIVSLVRSGTKLGFLQEQRRANVMLTRCKKGMIICTSRPFVEGVACDSLVGKLAETLGPEAWISSTRIAQIGGRLFK</sequence>
<evidence type="ECO:0000259" key="5">
    <source>
        <dbReference type="Pfam" id="PF13087"/>
    </source>
</evidence>
<dbReference type="SUPFAM" id="SSF52540">
    <property type="entry name" value="P-loop containing nucleoside triphosphate hydrolases"/>
    <property type="match status" value="1"/>
</dbReference>
<dbReference type="GO" id="GO:0016787">
    <property type="term" value="F:hydrolase activity"/>
    <property type="evidence" value="ECO:0007669"/>
    <property type="project" value="UniProtKB-KW"/>
</dbReference>
<dbReference type="EMBL" id="JAACJK010000001">
    <property type="protein sequence ID" value="KAF5342582.1"/>
    <property type="molecule type" value="Genomic_DNA"/>
</dbReference>
<dbReference type="Gene3D" id="3.40.50.300">
    <property type="entry name" value="P-loop containing nucleotide triphosphate hydrolases"/>
    <property type="match status" value="2"/>
</dbReference>
<evidence type="ECO:0000256" key="3">
    <source>
        <dbReference type="ARBA" id="ARBA00022806"/>
    </source>
</evidence>
<dbReference type="Pfam" id="PF13087">
    <property type="entry name" value="AAA_12"/>
    <property type="match status" value="1"/>
</dbReference>
<feature type="domain" description="DNA2/NAM7 helicase-like C-terminal" evidence="5">
    <location>
        <begin position="564"/>
        <end position="730"/>
    </location>
</feature>
<dbReference type="InterPro" id="IPR050534">
    <property type="entry name" value="Coronavir_polyprotein_1ab"/>
</dbReference>
<dbReference type="CDD" id="cd17934">
    <property type="entry name" value="DEXXQc_Upf1-like"/>
    <property type="match status" value="1"/>
</dbReference>
<evidence type="ECO:0000313" key="6">
    <source>
        <dbReference type="EMBL" id="KAF5342582.1"/>
    </source>
</evidence>
<dbReference type="PANTHER" id="PTHR43788:SF8">
    <property type="entry name" value="DNA-BINDING PROTEIN SMUBP-2"/>
    <property type="match status" value="1"/>
</dbReference>
<keyword evidence="2" id="KW-0378">Hydrolase</keyword>
<dbReference type="OrthoDB" id="6513042at2759"/>
<reference evidence="6 7" key="1">
    <citation type="journal article" date="2020" name="ISME J.">
        <title>Uncovering the hidden diversity of litter-decomposition mechanisms in mushroom-forming fungi.</title>
        <authorList>
            <person name="Floudas D."/>
            <person name="Bentzer J."/>
            <person name="Ahren D."/>
            <person name="Johansson T."/>
            <person name="Persson P."/>
            <person name="Tunlid A."/>
        </authorList>
    </citation>
    <scope>NUCLEOTIDE SEQUENCE [LARGE SCALE GENOMIC DNA]</scope>
    <source>
        <strain evidence="6 7">CBS 175.51</strain>
    </source>
</reference>
<dbReference type="GO" id="GO:0005524">
    <property type="term" value="F:ATP binding"/>
    <property type="evidence" value="ECO:0007669"/>
    <property type="project" value="UniProtKB-KW"/>
</dbReference>
<keyword evidence="3" id="KW-0347">Helicase</keyword>
<organism evidence="6 7">
    <name type="scientific">Ephemerocybe angulata</name>
    <dbReference type="NCBI Taxonomy" id="980116"/>
    <lineage>
        <taxon>Eukaryota</taxon>
        <taxon>Fungi</taxon>
        <taxon>Dikarya</taxon>
        <taxon>Basidiomycota</taxon>
        <taxon>Agaricomycotina</taxon>
        <taxon>Agaricomycetes</taxon>
        <taxon>Agaricomycetidae</taxon>
        <taxon>Agaricales</taxon>
        <taxon>Agaricineae</taxon>
        <taxon>Psathyrellaceae</taxon>
        <taxon>Ephemerocybe</taxon>
    </lineage>
</organism>
<protein>
    <recommendedName>
        <fullName evidence="5">DNA2/NAM7 helicase-like C-terminal domain-containing protein</fullName>
    </recommendedName>
</protein>
<dbReference type="PANTHER" id="PTHR43788">
    <property type="entry name" value="DNA2/NAM7 HELICASE FAMILY MEMBER"/>
    <property type="match status" value="1"/>
</dbReference>